<keyword evidence="1" id="KW-0732">Signal</keyword>
<dbReference type="EMBL" id="WNKX01000035">
    <property type="protein sequence ID" value="MTW14168.1"/>
    <property type="molecule type" value="Genomic_DNA"/>
</dbReference>
<organism evidence="2 3">
    <name type="scientific">Massilia eburnea</name>
    <dbReference type="NCBI Taxonomy" id="1776165"/>
    <lineage>
        <taxon>Bacteria</taxon>
        <taxon>Pseudomonadati</taxon>
        <taxon>Pseudomonadota</taxon>
        <taxon>Betaproteobacteria</taxon>
        <taxon>Burkholderiales</taxon>
        <taxon>Oxalobacteraceae</taxon>
        <taxon>Telluria group</taxon>
        <taxon>Massilia</taxon>
    </lineage>
</organism>
<evidence type="ECO:0000313" key="3">
    <source>
        <dbReference type="Proteomes" id="UP000472320"/>
    </source>
</evidence>
<dbReference type="OrthoDB" id="8776199at2"/>
<dbReference type="AlphaFoldDB" id="A0A6L6QP24"/>
<feature type="signal peptide" evidence="1">
    <location>
        <begin position="1"/>
        <end position="18"/>
    </location>
</feature>
<gene>
    <name evidence="2" type="ORF">GM658_26485</name>
</gene>
<dbReference type="Proteomes" id="UP000472320">
    <property type="component" value="Unassembled WGS sequence"/>
</dbReference>
<proteinExistence type="predicted"/>
<evidence type="ECO:0000256" key="1">
    <source>
        <dbReference type="SAM" id="SignalP"/>
    </source>
</evidence>
<comment type="caution">
    <text evidence="2">The sequence shown here is derived from an EMBL/GenBank/DDBJ whole genome shotgun (WGS) entry which is preliminary data.</text>
</comment>
<accession>A0A6L6QP24</accession>
<name>A0A6L6QP24_9BURK</name>
<sequence>MKNILALAALCAAFTAHVAESTPQAALDQFLKFELDGGRLHNDTEGYYEQVHLVDASKTEALTCDGARCKAIVTYTYAPTAGLDMEQAVPHPKGGSAQVEYIVQQKGGQWQVETGKDTPHVSRLAMEKMLREGL</sequence>
<evidence type="ECO:0000313" key="2">
    <source>
        <dbReference type="EMBL" id="MTW14168.1"/>
    </source>
</evidence>
<feature type="chain" id="PRO_5026825547" description="DUF3828 domain-containing protein" evidence="1">
    <location>
        <begin position="19"/>
        <end position="134"/>
    </location>
</feature>
<reference evidence="2 3" key="1">
    <citation type="submission" date="2019-11" db="EMBL/GenBank/DDBJ databases">
        <title>Type strains purchased from KCTC, JCM and DSMZ.</title>
        <authorList>
            <person name="Lu H."/>
        </authorList>
    </citation>
    <scope>NUCLEOTIDE SEQUENCE [LARGE SCALE GENOMIC DNA]</scope>
    <source>
        <strain evidence="2 3">JCM 31587</strain>
    </source>
</reference>
<dbReference type="RefSeq" id="WP_155457115.1">
    <property type="nucleotide sequence ID" value="NZ_WNKX01000035.1"/>
</dbReference>
<keyword evidence="3" id="KW-1185">Reference proteome</keyword>
<protein>
    <recommendedName>
        <fullName evidence="4">DUF3828 domain-containing protein</fullName>
    </recommendedName>
</protein>
<evidence type="ECO:0008006" key="4">
    <source>
        <dbReference type="Google" id="ProtNLM"/>
    </source>
</evidence>